<proteinExistence type="predicted"/>
<feature type="transmembrane region" description="Helical" evidence="1">
    <location>
        <begin position="21"/>
        <end position="41"/>
    </location>
</feature>
<dbReference type="SUPFAM" id="SSF55073">
    <property type="entry name" value="Nucleotide cyclase"/>
    <property type="match status" value="1"/>
</dbReference>
<dbReference type="AlphaFoldDB" id="A0A916Z3P0"/>
<keyword evidence="1" id="KW-1133">Transmembrane helix</keyword>
<dbReference type="NCBIfam" id="TIGR00254">
    <property type="entry name" value="GGDEF"/>
    <property type="match status" value="1"/>
</dbReference>
<dbReference type="FunFam" id="3.30.70.270:FF:000001">
    <property type="entry name" value="Diguanylate cyclase domain protein"/>
    <property type="match status" value="1"/>
</dbReference>
<dbReference type="InterPro" id="IPR000160">
    <property type="entry name" value="GGDEF_dom"/>
</dbReference>
<evidence type="ECO:0000256" key="1">
    <source>
        <dbReference type="SAM" id="Phobius"/>
    </source>
</evidence>
<dbReference type="PROSITE" id="PS50887">
    <property type="entry name" value="GGDEF"/>
    <property type="match status" value="1"/>
</dbReference>
<dbReference type="GO" id="GO:0043709">
    <property type="term" value="P:cell adhesion involved in single-species biofilm formation"/>
    <property type="evidence" value="ECO:0007669"/>
    <property type="project" value="TreeGrafter"/>
</dbReference>
<keyword evidence="1" id="KW-0812">Transmembrane</keyword>
<dbReference type="PANTHER" id="PTHR45138">
    <property type="entry name" value="REGULATORY COMPONENTS OF SENSORY TRANSDUCTION SYSTEM"/>
    <property type="match status" value="1"/>
</dbReference>
<dbReference type="PANTHER" id="PTHR45138:SF24">
    <property type="entry name" value="DIGUANYLATE CYCLASE DGCC-RELATED"/>
    <property type="match status" value="1"/>
</dbReference>
<dbReference type="Pfam" id="PF00990">
    <property type="entry name" value="GGDEF"/>
    <property type="match status" value="1"/>
</dbReference>
<dbReference type="GO" id="GO:0005886">
    <property type="term" value="C:plasma membrane"/>
    <property type="evidence" value="ECO:0007669"/>
    <property type="project" value="TreeGrafter"/>
</dbReference>
<dbReference type="SMART" id="SM00267">
    <property type="entry name" value="GGDEF"/>
    <property type="match status" value="1"/>
</dbReference>
<dbReference type="Gene3D" id="3.30.70.270">
    <property type="match status" value="1"/>
</dbReference>
<gene>
    <name evidence="3" type="ORF">GCM10010911_35820</name>
</gene>
<dbReference type="InterPro" id="IPR029787">
    <property type="entry name" value="Nucleotide_cyclase"/>
</dbReference>
<evidence type="ECO:0000313" key="4">
    <source>
        <dbReference type="Proteomes" id="UP000612456"/>
    </source>
</evidence>
<sequence length="369" mass="42238">MDYESLDYNRYRWNRMLLSGFWLILLFSIFLECLYLTITEIPSKEFILIYMVKPTIFQLFTLVLAETLIRALKGKYQDYIMIVTSSLLAFILAYIHNSIDYLLLGLFLPTMVSIFYFHPKKMIFAYFITLASVYLMYGINDVMNENITLVGLTTITVMFSSFTLIGWGVISRGRELISHLKSSFESNQELLVKTIWMDKLAKTDALTDLYNHMTFHEYFEELIEQHESNRLPLQLALIDIDNFKHVNDTCGHRAGDAVLKGVAQLIRSKACSNDFVARYGGEEFAILFTDKKLSDAIEKIEEIRVHISELTHASLGGKPVTVSIGIGEYSASDDKERFFNRVDAALYKAKNSGKNRTIIATNYAGTQLA</sequence>
<dbReference type="EMBL" id="BMHP01000002">
    <property type="protein sequence ID" value="GGD74746.1"/>
    <property type="molecule type" value="Genomic_DNA"/>
</dbReference>
<keyword evidence="4" id="KW-1185">Reference proteome</keyword>
<organism evidence="3 4">
    <name type="scientific">Paenibacillus nasutitermitis</name>
    <dbReference type="NCBI Taxonomy" id="1652958"/>
    <lineage>
        <taxon>Bacteria</taxon>
        <taxon>Bacillati</taxon>
        <taxon>Bacillota</taxon>
        <taxon>Bacilli</taxon>
        <taxon>Bacillales</taxon>
        <taxon>Paenibacillaceae</taxon>
        <taxon>Paenibacillus</taxon>
    </lineage>
</organism>
<feature type="transmembrane region" description="Helical" evidence="1">
    <location>
        <begin position="47"/>
        <end position="69"/>
    </location>
</feature>
<dbReference type="CDD" id="cd01949">
    <property type="entry name" value="GGDEF"/>
    <property type="match status" value="1"/>
</dbReference>
<dbReference type="InterPro" id="IPR043128">
    <property type="entry name" value="Rev_trsase/Diguanyl_cyclase"/>
</dbReference>
<dbReference type="Proteomes" id="UP000612456">
    <property type="component" value="Unassembled WGS sequence"/>
</dbReference>
<protein>
    <recommendedName>
        <fullName evidence="2">GGDEF domain-containing protein</fullName>
    </recommendedName>
</protein>
<feature type="transmembrane region" description="Helical" evidence="1">
    <location>
        <begin position="124"/>
        <end position="140"/>
    </location>
</feature>
<reference evidence="3" key="1">
    <citation type="journal article" date="2014" name="Int. J. Syst. Evol. Microbiol.">
        <title>Complete genome sequence of Corynebacterium casei LMG S-19264T (=DSM 44701T), isolated from a smear-ripened cheese.</title>
        <authorList>
            <consortium name="US DOE Joint Genome Institute (JGI-PGF)"/>
            <person name="Walter F."/>
            <person name="Albersmeier A."/>
            <person name="Kalinowski J."/>
            <person name="Ruckert C."/>
        </authorList>
    </citation>
    <scope>NUCLEOTIDE SEQUENCE</scope>
    <source>
        <strain evidence="3">CGMCC 1.15178</strain>
    </source>
</reference>
<feature type="transmembrane region" description="Helical" evidence="1">
    <location>
        <begin position="146"/>
        <end position="170"/>
    </location>
</feature>
<evidence type="ECO:0000259" key="2">
    <source>
        <dbReference type="PROSITE" id="PS50887"/>
    </source>
</evidence>
<dbReference type="GO" id="GO:1902201">
    <property type="term" value="P:negative regulation of bacterial-type flagellum-dependent cell motility"/>
    <property type="evidence" value="ECO:0007669"/>
    <property type="project" value="TreeGrafter"/>
</dbReference>
<dbReference type="RefSeq" id="WP_188993250.1">
    <property type="nucleotide sequence ID" value="NZ_BMHP01000002.1"/>
</dbReference>
<reference evidence="3" key="2">
    <citation type="submission" date="2020-09" db="EMBL/GenBank/DDBJ databases">
        <authorList>
            <person name="Sun Q."/>
            <person name="Zhou Y."/>
        </authorList>
    </citation>
    <scope>NUCLEOTIDE SEQUENCE</scope>
    <source>
        <strain evidence="3">CGMCC 1.15178</strain>
    </source>
</reference>
<accession>A0A916Z3P0</accession>
<evidence type="ECO:0000313" key="3">
    <source>
        <dbReference type="EMBL" id="GGD74746.1"/>
    </source>
</evidence>
<comment type="caution">
    <text evidence="3">The sequence shown here is derived from an EMBL/GenBank/DDBJ whole genome shotgun (WGS) entry which is preliminary data.</text>
</comment>
<name>A0A916Z3P0_9BACL</name>
<dbReference type="InterPro" id="IPR050469">
    <property type="entry name" value="Diguanylate_Cyclase"/>
</dbReference>
<feature type="domain" description="GGDEF" evidence="2">
    <location>
        <begin position="231"/>
        <end position="362"/>
    </location>
</feature>
<keyword evidence="1" id="KW-0472">Membrane</keyword>
<dbReference type="GO" id="GO:0052621">
    <property type="term" value="F:diguanylate cyclase activity"/>
    <property type="evidence" value="ECO:0007669"/>
    <property type="project" value="TreeGrafter"/>
</dbReference>